<feature type="region of interest" description="Disordered" evidence="5">
    <location>
        <begin position="293"/>
        <end position="320"/>
    </location>
</feature>
<name>A0A078A651_STYLE</name>
<gene>
    <name evidence="7" type="primary">Contig18037.g19170</name>
    <name evidence="7" type="ORF">STYLEM_6638</name>
</gene>
<keyword evidence="4" id="KW-0539">Nucleus</keyword>
<organism evidence="7 8">
    <name type="scientific">Stylonychia lemnae</name>
    <name type="common">Ciliate</name>
    <dbReference type="NCBI Taxonomy" id="5949"/>
    <lineage>
        <taxon>Eukaryota</taxon>
        <taxon>Sar</taxon>
        <taxon>Alveolata</taxon>
        <taxon>Ciliophora</taxon>
        <taxon>Intramacronucleata</taxon>
        <taxon>Spirotrichea</taxon>
        <taxon>Stichotrichia</taxon>
        <taxon>Sporadotrichida</taxon>
        <taxon>Oxytrichidae</taxon>
        <taxon>Stylonychinae</taxon>
        <taxon>Stylonychia</taxon>
    </lineage>
</organism>
<keyword evidence="8" id="KW-1185">Reference proteome</keyword>
<dbReference type="EMBL" id="CCKQ01006362">
    <property type="protein sequence ID" value="CDW77674.1"/>
    <property type="molecule type" value="Genomic_DNA"/>
</dbReference>
<feature type="domain" description="Zinc-finger" evidence="6">
    <location>
        <begin position="47"/>
        <end position="134"/>
    </location>
</feature>
<sequence>MDQEQLSPEIVKRVKKAANMYTPISQTTRKKTIDFSKVGQKITLSDSSCHRCKTMIPVNEENICKGPLIDINMKKPGSLKKKIEPCSKRFCNECLQKYNKDSWTSMIKNIEIWVCPYCLEICTCAQCNRKRTKEGQIKNQFLAQFDQPDKNQNKRQEKVQQKQLKHMKSMPEIKRGKKAMQNLTPQQVEGVKETITDEEWQAYNKSRENFLSEGISQQDVMNIRQVFENLRDENDRPNEVKLSKLQKFPFFNKTDLSRFPKDSERIANQMRDSDYKQDYNEGVFSGRNIQNYQQQQAEDANEQNQQNKHHNNQQYHQQQKEESNVSCFLWPLFGQQQS</sequence>
<dbReference type="AlphaFoldDB" id="A0A078A651"/>
<proteinExistence type="predicted"/>
<evidence type="ECO:0000259" key="6">
    <source>
        <dbReference type="Pfam" id="PF10497"/>
    </source>
</evidence>
<accession>A0A078A651</accession>
<feature type="region of interest" description="Disordered" evidence="5">
    <location>
        <begin position="143"/>
        <end position="167"/>
    </location>
</feature>
<keyword evidence="3" id="KW-0804">Transcription</keyword>
<dbReference type="GO" id="GO:0005634">
    <property type="term" value="C:nucleus"/>
    <property type="evidence" value="ECO:0007669"/>
    <property type="project" value="UniProtKB-SubCell"/>
</dbReference>
<evidence type="ECO:0000256" key="3">
    <source>
        <dbReference type="ARBA" id="ARBA00023163"/>
    </source>
</evidence>
<dbReference type="Pfam" id="PF10497">
    <property type="entry name" value="zf-4CXXC_R1"/>
    <property type="match status" value="1"/>
</dbReference>
<evidence type="ECO:0000256" key="1">
    <source>
        <dbReference type="ARBA" id="ARBA00004123"/>
    </source>
</evidence>
<comment type="subcellular location">
    <subcellularLocation>
        <location evidence="1">Nucleus</location>
    </subcellularLocation>
</comment>
<feature type="compositionally biased region" description="Low complexity" evidence="5">
    <location>
        <begin position="293"/>
        <end position="317"/>
    </location>
</feature>
<evidence type="ECO:0000313" key="8">
    <source>
        <dbReference type="Proteomes" id="UP000039865"/>
    </source>
</evidence>
<keyword evidence="2" id="KW-0805">Transcription regulation</keyword>
<dbReference type="InterPro" id="IPR018866">
    <property type="entry name" value="Znf-4CXXC_R1"/>
</dbReference>
<reference evidence="7 8" key="1">
    <citation type="submission" date="2014-06" db="EMBL/GenBank/DDBJ databases">
        <authorList>
            <person name="Swart Estienne"/>
        </authorList>
    </citation>
    <scope>NUCLEOTIDE SEQUENCE [LARGE SCALE GENOMIC DNA]</scope>
    <source>
        <strain evidence="7 8">130c</strain>
    </source>
</reference>
<dbReference type="InParanoid" id="A0A078A651"/>
<evidence type="ECO:0000313" key="7">
    <source>
        <dbReference type="EMBL" id="CDW77674.1"/>
    </source>
</evidence>
<protein>
    <recommendedName>
        <fullName evidence="6">Zinc-finger domain-containing protein</fullName>
    </recommendedName>
</protein>
<evidence type="ECO:0000256" key="5">
    <source>
        <dbReference type="SAM" id="MobiDB-lite"/>
    </source>
</evidence>
<dbReference type="Proteomes" id="UP000039865">
    <property type="component" value="Unassembled WGS sequence"/>
</dbReference>
<feature type="compositionally biased region" description="Basic and acidic residues" evidence="5">
    <location>
        <begin position="147"/>
        <end position="160"/>
    </location>
</feature>
<evidence type="ECO:0000256" key="4">
    <source>
        <dbReference type="ARBA" id="ARBA00023242"/>
    </source>
</evidence>
<evidence type="ECO:0000256" key="2">
    <source>
        <dbReference type="ARBA" id="ARBA00023015"/>
    </source>
</evidence>